<feature type="coiled-coil region" evidence="8">
    <location>
        <begin position="494"/>
        <end position="536"/>
    </location>
</feature>
<accession>D8QTK4</accession>
<feature type="coiled-coil region" evidence="8">
    <location>
        <begin position="765"/>
        <end position="792"/>
    </location>
</feature>
<keyword evidence="3" id="KW-0963">Cytoplasm</keyword>
<evidence type="ECO:0000256" key="8">
    <source>
        <dbReference type="SAM" id="Coils"/>
    </source>
</evidence>
<keyword evidence="7" id="KW-0966">Cell projection</keyword>
<evidence type="ECO:0000313" key="10">
    <source>
        <dbReference type="EMBL" id="EFJ37128.1"/>
    </source>
</evidence>
<proteinExistence type="predicted"/>
<evidence type="ECO:0000256" key="3">
    <source>
        <dbReference type="ARBA" id="ARBA00022490"/>
    </source>
</evidence>
<keyword evidence="11" id="KW-1185">Reference proteome</keyword>
<dbReference type="KEGG" id="smo:SELMODRAFT_403252"/>
<dbReference type="InParanoid" id="D8QTK4"/>
<feature type="coiled-coil region" evidence="8">
    <location>
        <begin position="437"/>
        <end position="464"/>
    </location>
</feature>
<name>D8QTK4_SELML</name>
<evidence type="ECO:0000256" key="5">
    <source>
        <dbReference type="ARBA" id="ARBA00023054"/>
    </source>
</evidence>
<reference evidence="10 11" key="1">
    <citation type="journal article" date="2011" name="Science">
        <title>The Selaginella genome identifies genetic changes associated with the evolution of vascular plants.</title>
        <authorList>
            <person name="Banks J.A."/>
            <person name="Nishiyama T."/>
            <person name="Hasebe M."/>
            <person name="Bowman J.L."/>
            <person name="Gribskov M."/>
            <person name="dePamphilis C."/>
            <person name="Albert V.A."/>
            <person name="Aono N."/>
            <person name="Aoyama T."/>
            <person name="Ambrose B.A."/>
            <person name="Ashton N.W."/>
            <person name="Axtell M.J."/>
            <person name="Barker E."/>
            <person name="Barker M.S."/>
            <person name="Bennetzen J.L."/>
            <person name="Bonawitz N.D."/>
            <person name="Chapple C."/>
            <person name="Cheng C."/>
            <person name="Correa L.G."/>
            <person name="Dacre M."/>
            <person name="DeBarry J."/>
            <person name="Dreyer I."/>
            <person name="Elias M."/>
            <person name="Engstrom E.M."/>
            <person name="Estelle M."/>
            <person name="Feng L."/>
            <person name="Finet C."/>
            <person name="Floyd S.K."/>
            <person name="Frommer W.B."/>
            <person name="Fujita T."/>
            <person name="Gramzow L."/>
            <person name="Gutensohn M."/>
            <person name="Harholt J."/>
            <person name="Hattori M."/>
            <person name="Heyl A."/>
            <person name="Hirai T."/>
            <person name="Hiwatashi Y."/>
            <person name="Ishikawa M."/>
            <person name="Iwata M."/>
            <person name="Karol K.G."/>
            <person name="Koehler B."/>
            <person name="Kolukisaoglu U."/>
            <person name="Kubo M."/>
            <person name="Kurata T."/>
            <person name="Lalonde S."/>
            <person name="Li K."/>
            <person name="Li Y."/>
            <person name="Litt A."/>
            <person name="Lyons E."/>
            <person name="Manning G."/>
            <person name="Maruyama T."/>
            <person name="Michael T.P."/>
            <person name="Mikami K."/>
            <person name="Miyazaki S."/>
            <person name="Morinaga S."/>
            <person name="Murata T."/>
            <person name="Mueller-Roeber B."/>
            <person name="Nelson D.R."/>
            <person name="Obara M."/>
            <person name="Oguri Y."/>
            <person name="Olmstead R.G."/>
            <person name="Onodera N."/>
            <person name="Petersen B.L."/>
            <person name="Pils B."/>
            <person name="Prigge M."/>
            <person name="Rensing S.A."/>
            <person name="Riano-Pachon D.M."/>
            <person name="Roberts A.W."/>
            <person name="Sato Y."/>
            <person name="Scheller H.V."/>
            <person name="Schulz B."/>
            <person name="Schulz C."/>
            <person name="Shakirov E.V."/>
            <person name="Shibagaki N."/>
            <person name="Shinohara N."/>
            <person name="Shippen D.E."/>
            <person name="Soerensen I."/>
            <person name="Sotooka R."/>
            <person name="Sugimoto N."/>
            <person name="Sugita M."/>
            <person name="Sumikawa N."/>
            <person name="Tanurdzic M."/>
            <person name="Theissen G."/>
            <person name="Ulvskov P."/>
            <person name="Wakazuki S."/>
            <person name="Weng J.K."/>
            <person name="Willats W.W."/>
            <person name="Wipf D."/>
            <person name="Wolf P.G."/>
            <person name="Yang L."/>
            <person name="Zimmer A.D."/>
            <person name="Zhu Q."/>
            <person name="Mitros T."/>
            <person name="Hellsten U."/>
            <person name="Loque D."/>
            <person name="Otillar R."/>
            <person name="Salamov A."/>
            <person name="Schmutz J."/>
            <person name="Shapiro H."/>
            <person name="Lindquist E."/>
            <person name="Lucas S."/>
            <person name="Rokhsar D."/>
            <person name="Grigoriev I.V."/>
        </authorList>
    </citation>
    <scope>NUCLEOTIDE SEQUENCE [LARGE SCALE GENOMIC DNA]</scope>
</reference>
<dbReference type="AlphaFoldDB" id="D8QTK4"/>
<sequence>MEPDDFDNQCNCQESENEKVRVWRVDVFKKPIKTSTYTPVTSCRHNDESPGISHESEKVGEFKIVRVPPESTASDEYHEKEAKNIERHFERLEEQESDEFIKTLHEAYEAATEQQQQDRQEMAALEEVILMFTNQNSDAMMNVLKKIYSQKEEGKSMAGALAGFFQKQLQELISKHELHVQELQTNLASWMQQCEELKNGDSKKEEQEETMSTFVAKLHKQLGAKNIKLQKLNNVVHQLEKKIASLTKMNSLEERQALNYQQLKQQNKQLQEEITALKQQKHQLLSEISRCRELKSASTLQIKEMQDQLQRERDRMKQVLKQLKKYERERAHGSTESSSSSSRERCKAELEIHTSHLNAKLAKVEQQVKEISKKDVRDEVTDIESAFLQSLESNSISNSLDATNTLTTKDCADTNTSIDSTKNTKRNSSLALTDEGKLKAQQGLESLKSKLRQYEHDLAASEMDRRLAGHAMADLTEKLENLKQPSPLEECLRVQELVRHLEELQCENRDLRHDIAVDKEEHIMKLENELKKLRTMANKKPILPGSDSGSSTSQENKLTELETIIANKNKQILQLRFEKDEAKRKMLEIETKFDILFNEWVEENSQKPEVSKPIFGTPKKTSKKAQDSKIAEIDSIKKENELQLFVFTLKRVVDKLRRENSRLRKSGLGETRYQKLLKANKELKNTIDILNFKIANYVKASPHMRLPVLEQTVKGLTEDVETLTDVNAELIHVLRQIEDEYPNVRNEIRCKAGAANLGNHYFVNKAKQKRILLKQKGEIERLQDELGKAIQLNNDLIYQIAKREDELDLVHGKLYVQSVVGVEGVRKDLNKSHNPPELKSHATTVINNGCFEVMPGDCIARSAIQTFDASIVDEIDELRLKHHNLAEICKHYEELLFEYTHRLQVPFTPVWQIRTAQ</sequence>
<evidence type="ECO:0000256" key="4">
    <source>
        <dbReference type="ARBA" id="ARBA00022794"/>
    </source>
</evidence>
<feature type="region of interest" description="Disordered" evidence="9">
    <location>
        <begin position="325"/>
        <end position="347"/>
    </location>
</feature>
<organism evidence="11">
    <name type="scientific">Selaginella moellendorffii</name>
    <name type="common">Spikemoss</name>
    <dbReference type="NCBI Taxonomy" id="88036"/>
    <lineage>
        <taxon>Eukaryota</taxon>
        <taxon>Viridiplantae</taxon>
        <taxon>Streptophyta</taxon>
        <taxon>Embryophyta</taxon>
        <taxon>Tracheophyta</taxon>
        <taxon>Lycopodiopsida</taxon>
        <taxon>Selaginellales</taxon>
        <taxon>Selaginellaceae</taxon>
        <taxon>Selaginella</taxon>
    </lineage>
</organism>
<feature type="coiled-coil region" evidence="8">
    <location>
        <begin position="565"/>
        <end position="592"/>
    </location>
</feature>
<evidence type="ECO:0000256" key="6">
    <source>
        <dbReference type="ARBA" id="ARBA00023212"/>
    </source>
</evidence>
<dbReference type="OMA" id="QVQHHIN"/>
<dbReference type="GO" id="GO:0030030">
    <property type="term" value="P:cell projection organization"/>
    <property type="evidence" value="ECO:0007669"/>
    <property type="project" value="UniProtKB-KW"/>
</dbReference>
<dbReference type="EMBL" id="GL377566">
    <property type="protein sequence ID" value="EFJ37128.1"/>
    <property type="molecule type" value="Genomic_DNA"/>
</dbReference>
<dbReference type="Proteomes" id="UP000001514">
    <property type="component" value="Unassembled WGS sequence"/>
</dbReference>
<keyword evidence="6" id="KW-0206">Cytoskeleton</keyword>
<dbReference type="InterPro" id="IPR026201">
    <property type="entry name" value="Cep290"/>
</dbReference>
<protein>
    <submittedName>
        <fullName evidence="10">Uncharacterized protein</fullName>
    </submittedName>
</protein>
<evidence type="ECO:0000256" key="7">
    <source>
        <dbReference type="ARBA" id="ARBA00023273"/>
    </source>
</evidence>
<dbReference type="HOGENOM" id="CLU_318428_0_0_1"/>
<gene>
    <name evidence="10" type="ORF">SELMODRAFT_403252</name>
</gene>
<comment type="subcellular location">
    <subcellularLocation>
        <location evidence="1">Cytoplasm</location>
        <location evidence="1">Cytoskeleton</location>
        <location evidence="1">Cilium basal body</location>
    </subcellularLocation>
    <subcellularLocation>
        <location evidence="2">Cytoplasm</location>
        <location evidence="2">Cytoskeleton</location>
        <location evidence="2">Microtubule organizing center</location>
        <location evidence="2">Centrosome</location>
    </subcellularLocation>
</comment>
<evidence type="ECO:0000256" key="1">
    <source>
        <dbReference type="ARBA" id="ARBA00004120"/>
    </source>
</evidence>
<dbReference type="PANTHER" id="PTHR18879">
    <property type="entry name" value="CENTROSOMAL PROTEIN OF 290 KDA"/>
    <property type="match status" value="1"/>
</dbReference>
<feature type="coiled-coil region" evidence="8">
    <location>
        <begin position="75"/>
        <end position="128"/>
    </location>
</feature>
<evidence type="ECO:0000256" key="9">
    <source>
        <dbReference type="SAM" id="MobiDB-lite"/>
    </source>
</evidence>
<dbReference type="Gramene" id="EFJ37128">
    <property type="protein sequence ID" value="EFJ37128"/>
    <property type="gene ID" value="SELMODRAFT_403252"/>
</dbReference>
<keyword evidence="4" id="KW-0970">Cilium biogenesis/degradation</keyword>
<keyword evidence="5 8" id="KW-0175">Coiled coil</keyword>
<evidence type="ECO:0000256" key="2">
    <source>
        <dbReference type="ARBA" id="ARBA00004300"/>
    </source>
</evidence>
<evidence type="ECO:0000313" key="11">
    <source>
        <dbReference type="Proteomes" id="UP000001514"/>
    </source>
</evidence>
<dbReference type="PANTHER" id="PTHR18879:SF20">
    <property type="entry name" value="CENTROSOMAL PROTEIN OF 290 KDA"/>
    <property type="match status" value="1"/>
</dbReference>